<dbReference type="EMBL" id="CDMZ01000176">
    <property type="protein sequence ID" value="CEM08504.1"/>
    <property type="molecule type" value="Genomic_DNA"/>
</dbReference>
<gene>
    <name evidence="1" type="ORF">Cvel_2915</name>
</gene>
<sequence length="193" mass="21951">MQAFQSEFTARGVQRIRNMMEEQDPHLLEVISRMWGPEDETTMGAVPSGSKSAVYTVSQYESELMNDPSRTRHRAGFPEKFEVYKLLGNARSQIPKLVEYRAFKVDVEVMDTPFKVGAPETCIIHKPWGDRPDGYGLNHLPQAVYDRSPHYKAVPNESFEHSLGGGPQGGSCGYRFQSLQEVQDRWNKAQQLK</sequence>
<dbReference type="AlphaFoldDB" id="A0A0G4F8L6"/>
<evidence type="ECO:0000313" key="1">
    <source>
        <dbReference type="EMBL" id="CEM08504.1"/>
    </source>
</evidence>
<accession>A0A0G4F8L6</accession>
<protein>
    <submittedName>
        <fullName evidence="1">Uncharacterized protein</fullName>
    </submittedName>
</protein>
<proteinExistence type="predicted"/>
<name>A0A0G4F8L6_9ALVE</name>
<dbReference type="PhylomeDB" id="A0A0G4F8L6"/>
<organism evidence="1">
    <name type="scientific">Chromera velia CCMP2878</name>
    <dbReference type="NCBI Taxonomy" id="1169474"/>
    <lineage>
        <taxon>Eukaryota</taxon>
        <taxon>Sar</taxon>
        <taxon>Alveolata</taxon>
        <taxon>Colpodellida</taxon>
        <taxon>Chromeraceae</taxon>
        <taxon>Chromera</taxon>
    </lineage>
</organism>
<reference evidence="1" key="1">
    <citation type="submission" date="2014-11" db="EMBL/GenBank/DDBJ databases">
        <authorList>
            <person name="Otto D Thomas"/>
            <person name="Naeem Raeece"/>
        </authorList>
    </citation>
    <scope>NUCLEOTIDE SEQUENCE</scope>
</reference>
<dbReference type="VEuPathDB" id="CryptoDB:Cvel_2915"/>